<accession>A0ABQ3XHM2</accession>
<keyword evidence="3 4" id="KW-0443">Lipid metabolism</keyword>
<evidence type="ECO:0000313" key="6">
    <source>
        <dbReference type="EMBL" id="GID57999.1"/>
    </source>
</evidence>
<dbReference type="Gene3D" id="3.40.1090.10">
    <property type="entry name" value="Cytosolic phospholipase A2 catalytic domain"/>
    <property type="match status" value="2"/>
</dbReference>
<sequence length="480" mass="50162">MSTSSTLATAQRFLADQSVTRMFGTRLISFGPQSVVVELDIRPGITNRHGAVHDGIVAYAADTALAFAGGAALGREVVTSGLTIDYIAPAVGDTLRAHGMVVSVTGDRAACRCELHAVTADGAETLVAVAQGSLTAPVPSVPIPAAPLPAGPEELPPAQQEKEQKATRAAAVRLGRIGTPTIQQVLTDRRRTGDNDDGATVALVIEGGGMRGIISASMAAVIEREGILDSVDMIVGTSAGAVNAAALAVGAAGAMAESYAEVFASPEFIDVRRIARGRPVIDGSRIVEHVDHLLNIGSAAGTDWAGRLAMVATDVETGRAEALTDFADRDDLISCLHASGLLPLLAGDPVQWRGRRWLDGGIVEAVPVVTAAARGATHAIVLATRPPGTQPAYGAADVVVERYLRRMNPELAAAYRGRPHRYRETLQQVRDGWSNGMSTLALTPRLQDPLPGRLDRDQISLRAAREGAEASARDSLGFLL</sequence>
<dbReference type="Gene3D" id="3.10.129.10">
    <property type="entry name" value="Hotdog Thioesterase"/>
    <property type="match status" value="1"/>
</dbReference>
<evidence type="ECO:0000313" key="7">
    <source>
        <dbReference type="Proteomes" id="UP000612282"/>
    </source>
</evidence>
<feature type="short sequence motif" description="GXSXG" evidence="4">
    <location>
        <begin position="236"/>
        <end position="240"/>
    </location>
</feature>
<dbReference type="InterPro" id="IPR029069">
    <property type="entry name" value="HotDog_dom_sf"/>
</dbReference>
<evidence type="ECO:0000256" key="3">
    <source>
        <dbReference type="ARBA" id="ARBA00023098"/>
    </source>
</evidence>
<feature type="short sequence motif" description="DGA/G" evidence="4">
    <location>
        <begin position="359"/>
        <end position="361"/>
    </location>
</feature>
<proteinExistence type="predicted"/>
<organism evidence="6 7">
    <name type="scientific">Actinoplanes couchii</name>
    <dbReference type="NCBI Taxonomy" id="403638"/>
    <lineage>
        <taxon>Bacteria</taxon>
        <taxon>Bacillati</taxon>
        <taxon>Actinomycetota</taxon>
        <taxon>Actinomycetes</taxon>
        <taxon>Micromonosporales</taxon>
        <taxon>Micromonosporaceae</taxon>
        <taxon>Actinoplanes</taxon>
    </lineage>
</organism>
<keyword evidence="1 4" id="KW-0378">Hydrolase</keyword>
<dbReference type="InterPro" id="IPR016035">
    <property type="entry name" value="Acyl_Trfase/lysoPLipase"/>
</dbReference>
<feature type="domain" description="PNPLA" evidence="5">
    <location>
        <begin position="203"/>
        <end position="372"/>
    </location>
</feature>
<dbReference type="InterPro" id="IPR003736">
    <property type="entry name" value="PAAI_dom"/>
</dbReference>
<dbReference type="SUPFAM" id="SSF52151">
    <property type="entry name" value="FabD/lysophospholipase-like"/>
    <property type="match status" value="1"/>
</dbReference>
<evidence type="ECO:0000256" key="4">
    <source>
        <dbReference type="PROSITE-ProRule" id="PRU01161"/>
    </source>
</evidence>
<comment type="caution">
    <text evidence="6">The sequence shown here is derived from an EMBL/GenBank/DDBJ whole genome shotgun (WGS) entry which is preliminary data.</text>
</comment>
<evidence type="ECO:0000259" key="5">
    <source>
        <dbReference type="PROSITE" id="PS51635"/>
    </source>
</evidence>
<evidence type="ECO:0000256" key="2">
    <source>
        <dbReference type="ARBA" id="ARBA00022963"/>
    </source>
</evidence>
<dbReference type="Pfam" id="PF01734">
    <property type="entry name" value="Patatin"/>
    <property type="match status" value="1"/>
</dbReference>
<dbReference type="SUPFAM" id="SSF54637">
    <property type="entry name" value="Thioesterase/thiol ester dehydrase-isomerase"/>
    <property type="match status" value="1"/>
</dbReference>
<dbReference type="InterPro" id="IPR050301">
    <property type="entry name" value="NTE"/>
</dbReference>
<keyword evidence="2 4" id="KW-0442">Lipid degradation</keyword>
<evidence type="ECO:0000256" key="1">
    <source>
        <dbReference type="ARBA" id="ARBA00022801"/>
    </source>
</evidence>
<dbReference type="Pfam" id="PF03061">
    <property type="entry name" value="4HBT"/>
    <property type="match status" value="1"/>
</dbReference>
<name>A0ABQ3XHM2_9ACTN</name>
<dbReference type="EMBL" id="BOMG01000080">
    <property type="protein sequence ID" value="GID57999.1"/>
    <property type="molecule type" value="Genomic_DNA"/>
</dbReference>
<dbReference type="PANTHER" id="PTHR14226:SF64">
    <property type="entry name" value="PNPLA DOMAIN-CONTAINING PROTEIN"/>
    <property type="match status" value="1"/>
</dbReference>
<protein>
    <recommendedName>
        <fullName evidence="5">PNPLA domain-containing protein</fullName>
    </recommendedName>
</protein>
<dbReference type="PANTHER" id="PTHR14226">
    <property type="entry name" value="NEUROPATHY TARGET ESTERASE/SWISS CHEESE D.MELANOGASTER"/>
    <property type="match status" value="1"/>
</dbReference>
<gene>
    <name evidence="6" type="ORF">Aco03nite_064030</name>
</gene>
<feature type="active site" description="Proton acceptor" evidence="4">
    <location>
        <position position="359"/>
    </location>
</feature>
<dbReference type="PROSITE" id="PS51635">
    <property type="entry name" value="PNPLA"/>
    <property type="match status" value="1"/>
</dbReference>
<dbReference type="Proteomes" id="UP000612282">
    <property type="component" value="Unassembled WGS sequence"/>
</dbReference>
<keyword evidence="7" id="KW-1185">Reference proteome</keyword>
<reference evidence="6 7" key="1">
    <citation type="submission" date="2021-01" db="EMBL/GenBank/DDBJ databases">
        <title>Whole genome shotgun sequence of Actinoplanes couchii NBRC 106145.</title>
        <authorList>
            <person name="Komaki H."/>
            <person name="Tamura T."/>
        </authorList>
    </citation>
    <scope>NUCLEOTIDE SEQUENCE [LARGE SCALE GENOMIC DNA]</scope>
    <source>
        <strain evidence="6 7">NBRC 106145</strain>
    </source>
</reference>
<feature type="short sequence motif" description="GXGXXG" evidence="4">
    <location>
        <begin position="207"/>
        <end position="212"/>
    </location>
</feature>
<dbReference type="InterPro" id="IPR002641">
    <property type="entry name" value="PNPLA_dom"/>
</dbReference>
<feature type="active site" description="Nucleophile" evidence="4">
    <location>
        <position position="238"/>
    </location>
</feature>
<dbReference type="RefSeq" id="WP_203801475.1">
    <property type="nucleotide sequence ID" value="NZ_BAAAQE010000019.1"/>
</dbReference>
<dbReference type="NCBIfam" id="TIGR00369">
    <property type="entry name" value="unchar_dom_1"/>
    <property type="match status" value="1"/>
</dbReference>
<dbReference type="CDD" id="cd03443">
    <property type="entry name" value="PaaI_thioesterase"/>
    <property type="match status" value="1"/>
</dbReference>
<dbReference type="InterPro" id="IPR006683">
    <property type="entry name" value="Thioestr_dom"/>
</dbReference>